<evidence type="ECO:0000256" key="1">
    <source>
        <dbReference type="SAM" id="Phobius"/>
    </source>
</evidence>
<sequence length="238" mass="26325">MMGNRIGFQSQNRTARIAGLLYSLMIPLAAFGVMYAPTSLVIEGNVEATIANVLANGHMFRLSILSALVVQVCHIFIVLFLYKLLKPVNRSIAGLMVIFMLTSVPIAMVNELNHYGVLFTIHNDVSVGGTLADQTKNMIVLFFQLRQYGIVIAGIFWGLWLLPMGYLVYKSNFLPKALGIVLIIASFFYVCDSFLSLGIPGYGETLSAAVMKIPLYGELLFPLWLLFKGIQPSFDTTQ</sequence>
<gene>
    <name evidence="2" type="ORF">SDC9_36613</name>
</gene>
<dbReference type="EMBL" id="VSSQ01000307">
    <property type="protein sequence ID" value="MPL90559.1"/>
    <property type="molecule type" value="Genomic_DNA"/>
</dbReference>
<feature type="transmembrane region" description="Helical" evidence="1">
    <location>
        <begin position="92"/>
        <end position="109"/>
    </location>
</feature>
<organism evidence="2">
    <name type="scientific">bioreactor metagenome</name>
    <dbReference type="NCBI Taxonomy" id="1076179"/>
    <lineage>
        <taxon>unclassified sequences</taxon>
        <taxon>metagenomes</taxon>
        <taxon>ecological metagenomes</taxon>
    </lineage>
</organism>
<feature type="transmembrane region" description="Helical" evidence="1">
    <location>
        <begin position="20"/>
        <end position="42"/>
    </location>
</feature>
<feature type="transmembrane region" description="Helical" evidence="1">
    <location>
        <begin position="62"/>
        <end position="85"/>
    </location>
</feature>
<dbReference type="InterPro" id="IPR025495">
    <property type="entry name" value="DUF4386"/>
</dbReference>
<evidence type="ECO:0008006" key="3">
    <source>
        <dbReference type="Google" id="ProtNLM"/>
    </source>
</evidence>
<reference evidence="2" key="1">
    <citation type="submission" date="2019-08" db="EMBL/GenBank/DDBJ databases">
        <authorList>
            <person name="Kucharzyk K."/>
            <person name="Murdoch R.W."/>
            <person name="Higgins S."/>
            <person name="Loffler F."/>
        </authorList>
    </citation>
    <scope>NUCLEOTIDE SEQUENCE</scope>
</reference>
<name>A0A644VGQ7_9ZZZZ</name>
<proteinExistence type="predicted"/>
<keyword evidence="1" id="KW-1133">Transmembrane helix</keyword>
<comment type="caution">
    <text evidence="2">The sequence shown here is derived from an EMBL/GenBank/DDBJ whole genome shotgun (WGS) entry which is preliminary data.</text>
</comment>
<accession>A0A644VGQ7</accession>
<protein>
    <recommendedName>
        <fullName evidence="3">DUF4386 domain-containing protein</fullName>
    </recommendedName>
</protein>
<dbReference type="Pfam" id="PF14329">
    <property type="entry name" value="DUF4386"/>
    <property type="match status" value="1"/>
</dbReference>
<dbReference type="AlphaFoldDB" id="A0A644VGQ7"/>
<keyword evidence="1" id="KW-0472">Membrane</keyword>
<keyword evidence="1" id="KW-0812">Transmembrane</keyword>
<feature type="transmembrane region" description="Helical" evidence="1">
    <location>
        <begin position="178"/>
        <end position="199"/>
    </location>
</feature>
<feature type="transmembrane region" description="Helical" evidence="1">
    <location>
        <begin position="148"/>
        <end position="169"/>
    </location>
</feature>
<feature type="transmembrane region" description="Helical" evidence="1">
    <location>
        <begin position="205"/>
        <end position="227"/>
    </location>
</feature>
<evidence type="ECO:0000313" key="2">
    <source>
        <dbReference type="EMBL" id="MPL90559.1"/>
    </source>
</evidence>